<comment type="caution">
    <text evidence="1">The sequence shown here is derived from an EMBL/GenBank/DDBJ whole genome shotgun (WGS) entry which is preliminary data.</text>
</comment>
<reference evidence="1" key="1">
    <citation type="submission" date="2016-10" db="EMBL/GenBank/DDBJ databases">
        <title>Sequence of Gallionella enrichment culture.</title>
        <authorList>
            <person name="Poehlein A."/>
            <person name="Muehling M."/>
            <person name="Daniel R."/>
        </authorList>
    </citation>
    <scope>NUCLEOTIDE SEQUENCE</scope>
</reference>
<dbReference type="EMBL" id="MLJW01004480">
    <property type="protein sequence ID" value="OIQ69890.1"/>
    <property type="molecule type" value="Genomic_DNA"/>
</dbReference>
<name>A0A1J5PFA0_9ZZZZ</name>
<gene>
    <name evidence="1" type="ORF">GALL_485050</name>
</gene>
<dbReference type="AlphaFoldDB" id="A0A1J5PFA0"/>
<sequence length="194" mass="21344">MSARRDASGRGLLAAVLSSVVLAAPAFGASLSLWAPDGVCLICSTITSTSHGPSIASYPDQVRVHKGWPVLVDIGELPSTQDGDSPRFESLTIRCWLREQETLNDIPYEHEPSYSIDLHRSDNFWLATDPLTGLTEPNLPRDGSIVMLNLALTGIATQPIRIANAWVRFSLVPRLHNRIEDYGSLHDLYPLTRD</sequence>
<evidence type="ECO:0000313" key="1">
    <source>
        <dbReference type="EMBL" id="OIQ69890.1"/>
    </source>
</evidence>
<protein>
    <submittedName>
        <fullName evidence="1">Uncharacterized protein</fullName>
    </submittedName>
</protein>
<proteinExistence type="predicted"/>
<accession>A0A1J5PFA0</accession>
<organism evidence="1">
    <name type="scientific">mine drainage metagenome</name>
    <dbReference type="NCBI Taxonomy" id="410659"/>
    <lineage>
        <taxon>unclassified sequences</taxon>
        <taxon>metagenomes</taxon>
        <taxon>ecological metagenomes</taxon>
    </lineage>
</organism>